<organism evidence="2 3">
    <name type="scientific">Mucilaginibacter antarcticus</name>
    <dbReference type="NCBI Taxonomy" id="1855725"/>
    <lineage>
        <taxon>Bacteria</taxon>
        <taxon>Pseudomonadati</taxon>
        <taxon>Bacteroidota</taxon>
        <taxon>Sphingobacteriia</taxon>
        <taxon>Sphingobacteriales</taxon>
        <taxon>Sphingobacteriaceae</taxon>
        <taxon>Mucilaginibacter</taxon>
    </lineage>
</organism>
<feature type="domain" description="WYL" evidence="1">
    <location>
        <begin position="156"/>
        <end position="223"/>
    </location>
</feature>
<protein>
    <submittedName>
        <fullName evidence="2">Helix-turn-helix transcriptional regulator</fullName>
    </submittedName>
</protein>
<dbReference type="InterPro" id="IPR051534">
    <property type="entry name" value="CBASS_pafABC_assoc_protein"/>
</dbReference>
<dbReference type="Proteomes" id="UP001597601">
    <property type="component" value="Unassembled WGS sequence"/>
</dbReference>
<keyword evidence="3" id="KW-1185">Reference proteome</keyword>
<dbReference type="PROSITE" id="PS52050">
    <property type="entry name" value="WYL"/>
    <property type="match status" value="1"/>
</dbReference>
<gene>
    <name evidence="2" type="ORF">ACFSYC_12315</name>
</gene>
<dbReference type="RefSeq" id="WP_377127866.1">
    <property type="nucleotide sequence ID" value="NZ_JBHUON010000014.1"/>
</dbReference>
<dbReference type="PANTHER" id="PTHR34580:SF9">
    <property type="entry name" value="SLL5097 PROTEIN"/>
    <property type="match status" value="1"/>
</dbReference>
<sequence>MATNKNAFIRYKILDNCFRNTGKRYYIDDLIEECNKALIEIDPQSNGISRRQIFGDITFMSSEAGWGIELQKYRIGKKVYYRYSDPGFSINNMPLNEIEINYLKNAVNILSQFKGTPQFEWIRDLIPKLNQGFNLYKANHTIVDFDSNPYLKGIDFLTALHHAIFYKKVLLFEYQPFEADVAIVIELHPYYLKQYNNRWFLYGFNPETDRFDWNLALDRINKFEEISKKYIHNESIDWDDYFEDIIGVSKPVDGKLEKIELQFFGKTGKYITSKPIHGSQISKWINETTLEVNLNLIVNYEFEQFILSYGESVKVLYPLSFANKVAGRLSNAFQLYS</sequence>
<dbReference type="InterPro" id="IPR026881">
    <property type="entry name" value="WYL_dom"/>
</dbReference>
<reference evidence="3" key="1">
    <citation type="journal article" date="2019" name="Int. J. Syst. Evol. Microbiol.">
        <title>The Global Catalogue of Microorganisms (GCM) 10K type strain sequencing project: providing services to taxonomists for standard genome sequencing and annotation.</title>
        <authorList>
            <consortium name="The Broad Institute Genomics Platform"/>
            <consortium name="The Broad Institute Genome Sequencing Center for Infectious Disease"/>
            <person name="Wu L."/>
            <person name="Ma J."/>
        </authorList>
    </citation>
    <scope>NUCLEOTIDE SEQUENCE [LARGE SCALE GENOMIC DNA]</scope>
    <source>
        <strain evidence="3">KCTC 52232</strain>
    </source>
</reference>
<evidence type="ECO:0000313" key="3">
    <source>
        <dbReference type="Proteomes" id="UP001597601"/>
    </source>
</evidence>
<dbReference type="Pfam" id="PF13280">
    <property type="entry name" value="WYL"/>
    <property type="match status" value="1"/>
</dbReference>
<dbReference type="EMBL" id="JBHUON010000014">
    <property type="protein sequence ID" value="MFD2865476.1"/>
    <property type="molecule type" value="Genomic_DNA"/>
</dbReference>
<dbReference type="PANTHER" id="PTHR34580">
    <property type="match status" value="1"/>
</dbReference>
<evidence type="ECO:0000313" key="2">
    <source>
        <dbReference type="EMBL" id="MFD2865476.1"/>
    </source>
</evidence>
<proteinExistence type="predicted"/>
<accession>A0ABW5XRB1</accession>
<name>A0ABW5XRB1_9SPHI</name>
<evidence type="ECO:0000259" key="1">
    <source>
        <dbReference type="Pfam" id="PF13280"/>
    </source>
</evidence>
<comment type="caution">
    <text evidence="2">The sequence shown here is derived from an EMBL/GenBank/DDBJ whole genome shotgun (WGS) entry which is preliminary data.</text>
</comment>